<proteinExistence type="predicted"/>
<evidence type="ECO:0000313" key="2">
    <source>
        <dbReference type="Proteomes" id="UP001162501"/>
    </source>
</evidence>
<protein>
    <submittedName>
        <fullName evidence="1">Uncharacterized protein</fullName>
    </submittedName>
</protein>
<organism evidence="1 2">
    <name type="scientific">Rangifer tarandus platyrhynchus</name>
    <name type="common">Svalbard reindeer</name>
    <dbReference type="NCBI Taxonomy" id="3082113"/>
    <lineage>
        <taxon>Eukaryota</taxon>
        <taxon>Metazoa</taxon>
        <taxon>Chordata</taxon>
        <taxon>Craniata</taxon>
        <taxon>Vertebrata</taxon>
        <taxon>Euteleostomi</taxon>
        <taxon>Mammalia</taxon>
        <taxon>Eutheria</taxon>
        <taxon>Laurasiatheria</taxon>
        <taxon>Artiodactyla</taxon>
        <taxon>Ruminantia</taxon>
        <taxon>Pecora</taxon>
        <taxon>Cervidae</taxon>
        <taxon>Odocoileinae</taxon>
        <taxon>Rangifer</taxon>
    </lineage>
</organism>
<evidence type="ECO:0000313" key="1">
    <source>
        <dbReference type="EMBL" id="CAN0161534.1"/>
    </source>
</evidence>
<sequence>MLLPHGHNLGSSYGEHLENTGGNLWFLFCHEQKGERPNLKSYQLPVSSILAIPMALAKLAVVDWSPERYAKVLTSVSVNVTLLGKWLFEDVIKRLRRGRIFVDGRGGSELESASQLAATERPGESERRDLARARRTPQCAAGTWTLVMSRELLRLRLSHE</sequence>
<reference evidence="1" key="2">
    <citation type="submission" date="2025-03" db="EMBL/GenBank/DDBJ databases">
        <authorList>
            <consortium name="ELIXIR-Norway"/>
            <consortium name="Elixir Norway"/>
        </authorList>
    </citation>
    <scope>NUCLEOTIDE SEQUENCE</scope>
</reference>
<name>A0AC59Z222_RANTA</name>
<reference evidence="1" key="1">
    <citation type="submission" date="2023-05" db="EMBL/GenBank/DDBJ databases">
        <authorList>
            <consortium name="ELIXIR-Norway"/>
        </authorList>
    </citation>
    <scope>NUCLEOTIDE SEQUENCE</scope>
</reference>
<dbReference type="Proteomes" id="UP001162501">
    <property type="component" value="Chromosome 22"/>
</dbReference>
<accession>A0AC59Z222</accession>
<dbReference type="EMBL" id="OX596106">
    <property type="protein sequence ID" value="CAN0161534.1"/>
    <property type="molecule type" value="Genomic_DNA"/>
</dbReference>
<gene>
    <name evidence="1" type="ORF">MRATA1EN22A_LOCUS12967</name>
</gene>